<dbReference type="Proteomes" id="UP001168096">
    <property type="component" value="Unassembled WGS sequence"/>
</dbReference>
<gene>
    <name evidence="1" type="ORF">QPK29_032010</name>
</gene>
<keyword evidence="2" id="KW-1185">Reference proteome</keyword>
<reference evidence="1" key="1">
    <citation type="submission" date="2024-11" db="EMBL/GenBank/DDBJ databases">
        <title>Description of Massilia orientalis sp. nov., isolated from rhizosphere soil of Ageratina adenophora.</title>
        <authorList>
            <person name="Wang Y."/>
        </authorList>
    </citation>
    <scope>NUCLEOTIDE SEQUENCE</scope>
    <source>
        <strain evidence="1">YIM B02787</strain>
    </source>
</reference>
<proteinExistence type="predicted"/>
<organism evidence="1 2">
    <name type="scientific">Massilia orientalis</name>
    <dbReference type="NCBI Taxonomy" id="3050128"/>
    <lineage>
        <taxon>Bacteria</taxon>
        <taxon>Pseudomonadati</taxon>
        <taxon>Pseudomonadota</taxon>
        <taxon>Betaproteobacteria</taxon>
        <taxon>Burkholderiales</taxon>
        <taxon>Oxalobacteraceae</taxon>
        <taxon>Telluria group</taxon>
        <taxon>Massilia</taxon>
    </lineage>
</organism>
<protein>
    <submittedName>
        <fullName evidence="1">FAD:protein FMN transferase</fullName>
    </submittedName>
</protein>
<keyword evidence="1" id="KW-0808">Transferase</keyword>
<evidence type="ECO:0000313" key="2">
    <source>
        <dbReference type="Proteomes" id="UP001168096"/>
    </source>
</evidence>
<sequence>MMHRRTFIAATLGGMAGAAVADAAAADELPLHSGAALAFGTTISVAVRHADPEAAQQAIAAALGEARRVDALMSLHQPPSQVFRLNRDKVLHGPDPHLLTVLEHARTLSRLTQGAFDITVQPLWRAFDSAHGVPPESERMRAQRLVGWTQVQAGPERVVLARKGMAITLNGLAQGYATDLALAALRRHGIRHALVDTGEYGALGRTGGRPWHLGIRDPRNEDAVAASLVLDGRCAATSGDYASAFTSDLRHHHIFDPASGDSPTELASVTVLAPTGLEADGLSTAFMVMGARRAHALAAHLPGVDLLTIGKDGARWKSSGFPAV</sequence>
<name>A0ACC7MLN9_9BURK</name>
<dbReference type="EMBL" id="JASNRB020000043">
    <property type="protein sequence ID" value="MFJ1472363.1"/>
    <property type="molecule type" value="Genomic_DNA"/>
</dbReference>
<accession>A0ACC7MLN9</accession>
<comment type="caution">
    <text evidence="1">The sequence shown here is derived from an EMBL/GenBank/DDBJ whole genome shotgun (WGS) entry which is preliminary data.</text>
</comment>
<evidence type="ECO:0000313" key="1">
    <source>
        <dbReference type="EMBL" id="MFJ1472363.1"/>
    </source>
</evidence>